<accession>H0E6Q8</accession>
<keyword evidence="6" id="KW-1278">Translocase</keyword>
<evidence type="ECO:0000313" key="11">
    <source>
        <dbReference type="Proteomes" id="UP000005143"/>
    </source>
</evidence>
<proteinExistence type="predicted"/>
<dbReference type="PROSITE" id="PS50893">
    <property type="entry name" value="ABC_TRANSPORTER_2"/>
    <property type="match status" value="1"/>
</dbReference>
<dbReference type="PANTHER" id="PTHR42711">
    <property type="entry name" value="ABC TRANSPORTER ATP-BINDING PROTEIN"/>
    <property type="match status" value="1"/>
</dbReference>
<evidence type="ECO:0000256" key="5">
    <source>
        <dbReference type="ARBA" id="ARBA00022840"/>
    </source>
</evidence>
<dbReference type="InterPro" id="IPR003593">
    <property type="entry name" value="AAA+_ATPase"/>
</dbReference>
<evidence type="ECO:0000256" key="6">
    <source>
        <dbReference type="ARBA" id="ARBA00022967"/>
    </source>
</evidence>
<comment type="caution">
    <text evidence="10">The sequence shown here is derived from an EMBL/GenBank/DDBJ whole genome shotgun (WGS) entry which is preliminary data.</text>
</comment>
<dbReference type="PANTHER" id="PTHR42711:SF18">
    <property type="entry name" value="ABC TRANSPORTER, ATP-BINDING PROTEIN"/>
    <property type="match status" value="1"/>
</dbReference>
<dbReference type="GO" id="GO:0005886">
    <property type="term" value="C:plasma membrane"/>
    <property type="evidence" value="ECO:0007669"/>
    <property type="project" value="UniProtKB-SubCell"/>
</dbReference>
<protein>
    <submittedName>
        <fullName evidence="10">ABC transporter ATP-binding protein</fullName>
    </submittedName>
</protein>
<feature type="domain" description="ABC transporter" evidence="9">
    <location>
        <begin position="14"/>
        <end position="240"/>
    </location>
</feature>
<dbReference type="AlphaFoldDB" id="H0E6Q8"/>
<dbReference type="GO" id="GO:0016887">
    <property type="term" value="F:ATP hydrolysis activity"/>
    <property type="evidence" value="ECO:0007669"/>
    <property type="project" value="InterPro"/>
</dbReference>
<dbReference type="FunFam" id="3.40.50.300:FF:000589">
    <property type="entry name" value="ABC transporter, ATP-binding subunit"/>
    <property type="match status" value="1"/>
</dbReference>
<dbReference type="RefSeq" id="WP_007575581.1">
    <property type="nucleotide sequence ID" value="NZ_AGUD01000208.1"/>
</dbReference>
<keyword evidence="3" id="KW-1003">Cell membrane</keyword>
<dbReference type="InterPro" id="IPR050763">
    <property type="entry name" value="ABC_transporter_ATP-binding"/>
</dbReference>
<keyword evidence="7" id="KW-0472">Membrane</keyword>
<organism evidence="10 11">
    <name type="scientific">Patulibacter medicamentivorans</name>
    <dbReference type="NCBI Taxonomy" id="1097667"/>
    <lineage>
        <taxon>Bacteria</taxon>
        <taxon>Bacillati</taxon>
        <taxon>Actinomycetota</taxon>
        <taxon>Thermoleophilia</taxon>
        <taxon>Solirubrobacterales</taxon>
        <taxon>Patulibacteraceae</taxon>
        <taxon>Patulibacter</taxon>
    </lineage>
</organism>
<gene>
    <name evidence="10" type="ORF">PAI11_25090</name>
</gene>
<dbReference type="EMBL" id="AGUD01000208">
    <property type="protein sequence ID" value="EHN10621.1"/>
    <property type="molecule type" value="Genomic_DNA"/>
</dbReference>
<dbReference type="Pfam" id="PF00005">
    <property type="entry name" value="ABC_tran"/>
    <property type="match status" value="1"/>
</dbReference>
<reference evidence="10 11" key="1">
    <citation type="journal article" date="2013" name="Biodegradation">
        <title>Quantitative proteomic analysis of ibuprofen-degrading Patulibacter sp. strain I11.</title>
        <authorList>
            <person name="Almeida B."/>
            <person name="Kjeldal H."/>
            <person name="Lolas I."/>
            <person name="Knudsen A.D."/>
            <person name="Carvalho G."/>
            <person name="Nielsen K.L."/>
            <person name="Barreto Crespo M.T."/>
            <person name="Stensballe A."/>
            <person name="Nielsen J.L."/>
        </authorList>
    </citation>
    <scope>NUCLEOTIDE SEQUENCE [LARGE SCALE GENOMIC DNA]</scope>
    <source>
        <strain evidence="10 11">I11</strain>
    </source>
</reference>
<dbReference type="InterPro" id="IPR003439">
    <property type="entry name" value="ABC_transporter-like_ATP-bd"/>
</dbReference>
<evidence type="ECO:0000313" key="10">
    <source>
        <dbReference type="EMBL" id="EHN10621.1"/>
    </source>
</evidence>
<sequence length="326" mass="36104">MPDQRAAEQPPPAVVVDGLTKHYGDVHAVDGIDFAAQRGEVFGLLGHNGAGKTTTIRVLTGRTPPTGGRATVAGHDVVADREAARERLNLVFEDQNLYDRLTGRANLALFAELYDARPERVDELLRRVGIAHAADRKVKTYSTGMKQRLLLARALINDPEVLFLDEPTRGLDPTSARTLRAIVRELSAAGTTVVITTHDMAEADELCHRVAFLSEGRIIALDTPRELKLSLAARRGGRRARVLLDDRSEHEVALDDPADDRLRAWAAEGRVVTVHSDEPTLADVFVELAGRSLDEDGQEEQPPDEQPGRRPWWHWLVWPYKPGGRR</sequence>
<dbReference type="OrthoDB" id="9804819at2"/>
<evidence type="ECO:0000259" key="9">
    <source>
        <dbReference type="PROSITE" id="PS50893"/>
    </source>
</evidence>
<keyword evidence="8" id="KW-0046">Antibiotic resistance</keyword>
<dbReference type="GO" id="GO:0046677">
    <property type="term" value="P:response to antibiotic"/>
    <property type="evidence" value="ECO:0007669"/>
    <property type="project" value="UniProtKB-KW"/>
</dbReference>
<keyword evidence="11" id="KW-1185">Reference proteome</keyword>
<evidence type="ECO:0000256" key="3">
    <source>
        <dbReference type="ARBA" id="ARBA00022475"/>
    </source>
</evidence>
<comment type="subcellular location">
    <subcellularLocation>
        <location evidence="1">Cell membrane</location>
        <topology evidence="1">Peripheral membrane protein</topology>
    </subcellularLocation>
</comment>
<evidence type="ECO:0000256" key="1">
    <source>
        <dbReference type="ARBA" id="ARBA00004202"/>
    </source>
</evidence>
<dbReference type="Proteomes" id="UP000005143">
    <property type="component" value="Unassembled WGS sequence"/>
</dbReference>
<name>H0E6Q8_9ACTN</name>
<dbReference type="SUPFAM" id="SSF52540">
    <property type="entry name" value="P-loop containing nucleoside triphosphate hydrolases"/>
    <property type="match status" value="1"/>
</dbReference>
<evidence type="ECO:0000256" key="4">
    <source>
        <dbReference type="ARBA" id="ARBA00022741"/>
    </source>
</evidence>
<dbReference type="Gene3D" id="3.40.50.300">
    <property type="entry name" value="P-loop containing nucleotide triphosphate hydrolases"/>
    <property type="match status" value="1"/>
</dbReference>
<dbReference type="InterPro" id="IPR027417">
    <property type="entry name" value="P-loop_NTPase"/>
</dbReference>
<dbReference type="GO" id="GO:0005524">
    <property type="term" value="F:ATP binding"/>
    <property type="evidence" value="ECO:0007669"/>
    <property type="project" value="UniProtKB-KW"/>
</dbReference>
<keyword evidence="5 10" id="KW-0067">ATP-binding</keyword>
<keyword evidence="4" id="KW-0547">Nucleotide-binding</keyword>
<evidence type="ECO:0000256" key="2">
    <source>
        <dbReference type="ARBA" id="ARBA00022448"/>
    </source>
</evidence>
<dbReference type="SMART" id="SM00382">
    <property type="entry name" value="AAA"/>
    <property type="match status" value="1"/>
</dbReference>
<evidence type="ECO:0000256" key="7">
    <source>
        <dbReference type="ARBA" id="ARBA00023136"/>
    </source>
</evidence>
<keyword evidence="2" id="KW-0813">Transport</keyword>
<evidence type="ECO:0000256" key="8">
    <source>
        <dbReference type="ARBA" id="ARBA00023251"/>
    </source>
</evidence>